<dbReference type="NCBIfam" id="NF010723">
    <property type="entry name" value="PRK14125.1"/>
    <property type="match status" value="1"/>
</dbReference>
<evidence type="ECO:0000259" key="1">
    <source>
        <dbReference type="PROSITE" id="PS51782"/>
    </source>
</evidence>
<reference evidence="2 3" key="1">
    <citation type="submission" date="2020-07" db="EMBL/GenBank/DDBJ databases">
        <title>Genomic Encyclopedia of Type Strains, Phase IV (KMG-IV): sequencing the most valuable type-strain genomes for metagenomic binning, comparative biology and taxonomic classification.</title>
        <authorList>
            <person name="Goeker M."/>
        </authorList>
    </citation>
    <scope>NUCLEOTIDE SEQUENCE [LARGE SCALE GENOMIC DNA]</scope>
    <source>
        <strain evidence="2 3">DSM 15730</strain>
    </source>
</reference>
<proteinExistence type="predicted"/>
<dbReference type="PROSITE" id="PS51782">
    <property type="entry name" value="LYSM"/>
    <property type="match status" value="1"/>
</dbReference>
<evidence type="ECO:0000313" key="2">
    <source>
        <dbReference type="EMBL" id="MBA2876443.1"/>
    </source>
</evidence>
<dbReference type="AlphaFoldDB" id="A0A7W0BZV7"/>
<gene>
    <name evidence="2" type="ORF">HNR31_003261</name>
</gene>
<name>A0A7W0BZV7_9BACL</name>
<dbReference type="SMART" id="SM00257">
    <property type="entry name" value="LysM"/>
    <property type="match status" value="1"/>
</dbReference>
<keyword evidence="3" id="KW-1185">Reference proteome</keyword>
<dbReference type="EMBL" id="JACDUT010000012">
    <property type="protein sequence ID" value="MBA2876443.1"/>
    <property type="molecule type" value="Genomic_DNA"/>
</dbReference>
<feature type="domain" description="LysM" evidence="1">
    <location>
        <begin position="35"/>
        <end position="86"/>
    </location>
</feature>
<dbReference type="Gene3D" id="3.10.350.10">
    <property type="entry name" value="LysM domain"/>
    <property type="match status" value="1"/>
</dbReference>
<comment type="caution">
    <text evidence="2">The sequence shown here is derived from an EMBL/GenBank/DDBJ whole genome shotgun (WGS) entry which is preliminary data.</text>
</comment>
<dbReference type="SUPFAM" id="SSF54106">
    <property type="entry name" value="LysM domain"/>
    <property type="match status" value="1"/>
</dbReference>
<dbReference type="InterPro" id="IPR018392">
    <property type="entry name" value="LysM"/>
</dbReference>
<dbReference type="RefSeq" id="WP_181557138.1">
    <property type="nucleotide sequence ID" value="NZ_CP064060.1"/>
</dbReference>
<evidence type="ECO:0000313" key="3">
    <source>
        <dbReference type="Proteomes" id="UP000523087"/>
    </source>
</evidence>
<protein>
    <submittedName>
        <fullName evidence="2">LysM repeat protein</fullName>
    </submittedName>
</protein>
<organism evidence="2 3">
    <name type="scientific">Thermaerobacillus caldiproteolyticus</name>
    <dbReference type="NCBI Taxonomy" id="247480"/>
    <lineage>
        <taxon>Bacteria</taxon>
        <taxon>Bacillati</taxon>
        <taxon>Bacillota</taxon>
        <taxon>Bacilli</taxon>
        <taxon>Bacillales</taxon>
        <taxon>Anoxybacillaceae</taxon>
        <taxon>Thermaerobacillus</taxon>
    </lineage>
</organism>
<accession>A0A7W0BZV7</accession>
<dbReference type="InterPro" id="IPR036779">
    <property type="entry name" value="LysM_dom_sf"/>
</dbReference>
<dbReference type="Pfam" id="PF01476">
    <property type="entry name" value="LysM"/>
    <property type="match status" value="1"/>
</dbReference>
<dbReference type="Proteomes" id="UP000523087">
    <property type="component" value="Unassembled WGS sequence"/>
</dbReference>
<dbReference type="CDD" id="cd00118">
    <property type="entry name" value="LysM"/>
    <property type="match status" value="1"/>
</dbReference>
<sequence length="101" mass="11546">MKRKLAHYIVFSILSFMLLAGFAYASKPIHKEDYLEITVTPGDTLWKLANKYRKSHQLSTNEFIEWVIDVNHLSSQQIMAGEKLVIPVLKSKADDPLVVSK</sequence>